<dbReference type="InterPro" id="IPR036168">
    <property type="entry name" value="AP2_Mu_C_sf"/>
</dbReference>
<dbReference type="GO" id="GO:0016192">
    <property type="term" value="P:vesicle-mediated transport"/>
    <property type="evidence" value="ECO:0007669"/>
    <property type="project" value="InterPro"/>
</dbReference>
<keyword evidence="4" id="KW-0472">Membrane</keyword>
<evidence type="ECO:0000256" key="4">
    <source>
        <dbReference type="ARBA" id="ARBA00023136"/>
    </source>
</evidence>
<dbReference type="CDD" id="cd09252">
    <property type="entry name" value="AP-3_Mu3_Cterm"/>
    <property type="match status" value="1"/>
</dbReference>
<dbReference type="GO" id="GO:0006886">
    <property type="term" value="P:intracellular protein transport"/>
    <property type="evidence" value="ECO:0007669"/>
    <property type="project" value="InterPro"/>
</dbReference>
<proteinExistence type="predicted"/>
<gene>
    <name evidence="5" type="ORF">PAN0_015d5069</name>
</gene>
<dbReference type="RefSeq" id="XP_014654865.1">
    <property type="nucleotide sequence ID" value="XM_014799379.1"/>
</dbReference>
<dbReference type="Gene3D" id="2.60.40.1170">
    <property type="entry name" value="Mu homology domain, subdomain B"/>
    <property type="match status" value="2"/>
</dbReference>
<accession>A0A081CJJ9</accession>
<dbReference type="GO" id="GO:0030131">
    <property type="term" value="C:clathrin adaptor complex"/>
    <property type="evidence" value="ECO:0007669"/>
    <property type="project" value="InterPro"/>
</dbReference>
<organism evidence="5 6">
    <name type="scientific">Pseudozyma antarctica</name>
    <name type="common">Yeast</name>
    <name type="synonym">Candida antarctica</name>
    <dbReference type="NCBI Taxonomy" id="84753"/>
    <lineage>
        <taxon>Eukaryota</taxon>
        <taxon>Fungi</taxon>
        <taxon>Dikarya</taxon>
        <taxon>Basidiomycota</taxon>
        <taxon>Ustilaginomycotina</taxon>
        <taxon>Ustilaginomycetes</taxon>
        <taxon>Ustilaginales</taxon>
        <taxon>Ustilaginaceae</taxon>
        <taxon>Moesziomyces</taxon>
    </lineage>
</organism>
<dbReference type="InterPro" id="IPR028565">
    <property type="entry name" value="MHD"/>
</dbReference>
<keyword evidence="6" id="KW-1185">Reference proteome</keyword>
<dbReference type="PROSITE" id="PS51072">
    <property type="entry name" value="MHD"/>
    <property type="match status" value="1"/>
</dbReference>
<dbReference type="SUPFAM" id="SSF49447">
    <property type="entry name" value="Second domain of Mu2 adaptin subunit (ap50) of ap2 adaptor"/>
    <property type="match status" value="1"/>
</dbReference>
<evidence type="ECO:0000313" key="6">
    <source>
        <dbReference type="Proteomes" id="UP000053758"/>
    </source>
</evidence>
<dbReference type="GO" id="GO:0012505">
    <property type="term" value="C:endomembrane system"/>
    <property type="evidence" value="ECO:0007669"/>
    <property type="project" value="UniProtKB-SubCell"/>
</dbReference>
<dbReference type="Gene3D" id="3.30.450.60">
    <property type="match status" value="1"/>
</dbReference>
<evidence type="ECO:0000313" key="5">
    <source>
        <dbReference type="EMBL" id="GAK66845.1"/>
    </source>
</evidence>
<dbReference type="PANTHER" id="PTHR10529">
    <property type="entry name" value="AP COMPLEX SUBUNIT MU"/>
    <property type="match status" value="1"/>
</dbReference>
<keyword evidence="2" id="KW-0813">Transport</keyword>
<evidence type="ECO:0000256" key="1">
    <source>
        <dbReference type="ARBA" id="ARBA00004308"/>
    </source>
</evidence>
<dbReference type="SUPFAM" id="SSF64356">
    <property type="entry name" value="SNARE-like"/>
    <property type="match status" value="1"/>
</dbReference>
<protein>
    <submittedName>
        <fullName evidence="5">Clathrin adaptor mu subunit</fullName>
    </submittedName>
</protein>
<dbReference type="HOGENOM" id="CLU_026996_6_1_1"/>
<dbReference type="PRINTS" id="PR00314">
    <property type="entry name" value="CLATHRINADPT"/>
</dbReference>
<dbReference type="AlphaFoldDB" id="A0A081CJJ9"/>
<name>A0A081CJJ9_PSEA2</name>
<dbReference type="InterPro" id="IPR011012">
    <property type="entry name" value="Longin-like_dom_sf"/>
</dbReference>
<sequence length="638" mass="68414">MSGPLEGIIVLSADGRPVVHSHFANRIPSYPLLHSDYFATLLAGINSANAQITTSSSTAADSALPGPSSNRIYFTKDIKPIIWVPGVPDVNPLELQADSDDEEQDDDDLDAGDVTANLGELSLASQLSARISASRTGAQAANTAVDDVNVWDEGVPPSILEQPSTEPSLPRRSTPPPTSAQDRGDRVVEHAAEALAEQGAALIHVASGPLRFLCPVSREMDPLVPLTFLRSFIGILQEYFTQSSDPALLTEDTLRDNFDIVYQLFEEILDTDGNILTTEVNQLKSLVLPPSWVDKLVKAVGVSGLASAAPPPLTSPIAWRRPNSKYTNNEMYCDLVESLEGVVSRTGRPVALDVWASLQCNARLSGTPDLSLTFNQPEMVQDESFHPCVRYRVWRKEKRLSFVPPDGHFELASFRVGEPYLVTESKQAAGKGPTNGWTRSLPLSVSHCIALEKGSGTALIQVQATGDRGASLSSGFGSAPSGAQRSKADPPGTLEDVVITFGLGPGVVSLDATAGGGSMSNTSDSTRAVLDPTLTPSAGDVYGSYIYDPNTKLVRWTIPKLSPAHQSRPCLLKVQWTTSNSRTPPTHSSAITVAWSNPTTPISNLKVTAIELTNTATHNYRPFKGVRSISKGKLVYRV</sequence>
<dbReference type="OrthoDB" id="870at2759"/>
<dbReference type="GeneID" id="26305964"/>
<comment type="subcellular location">
    <subcellularLocation>
        <location evidence="1">Endomembrane system</location>
    </subcellularLocation>
</comment>
<dbReference type="EMBL" id="DF830082">
    <property type="protein sequence ID" value="GAK66845.1"/>
    <property type="molecule type" value="Genomic_DNA"/>
</dbReference>
<evidence type="ECO:0000256" key="3">
    <source>
        <dbReference type="ARBA" id="ARBA00022927"/>
    </source>
</evidence>
<keyword evidence="3" id="KW-0653">Protein transport</keyword>
<dbReference type="Proteomes" id="UP000053758">
    <property type="component" value="Unassembled WGS sequence"/>
</dbReference>
<reference evidence="6" key="1">
    <citation type="journal article" date="2014" name="Genome Announc.">
        <title>Draft Genome Sequence of the Yeast Pseudozyma antarctica Type Strain JCM10317, a Producer of the Glycolipid Biosurfactants, Mannosylerythritol Lipids.</title>
        <authorList>
            <person name="Saika A."/>
            <person name="Koike H."/>
            <person name="Hori T."/>
            <person name="Fukuoka T."/>
            <person name="Sato S."/>
            <person name="Habe H."/>
            <person name="Kitamoto D."/>
            <person name="Morita T."/>
        </authorList>
    </citation>
    <scope>NUCLEOTIDE SEQUENCE [LARGE SCALE GENOMIC DNA]</scope>
    <source>
        <strain evidence="6">JCM 10317</strain>
    </source>
</reference>
<dbReference type="InterPro" id="IPR001392">
    <property type="entry name" value="Clathrin_mu"/>
</dbReference>
<dbReference type="InterPro" id="IPR050431">
    <property type="entry name" value="Adaptor_comp_med_subunit"/>
</dbReference>
<evidence type="ECO:0000256" key="2">
    <source>
        <dbReference type="ARBA" id="ARBA00022448"/>
    </source>
</evidence>
<dbReference type="Pfam" id="PF00928">
    <property type="entry name" value="Adap_comp_sub"/>
    <property type="match status" value="1"/>
</dbReference>